<keyword evidence="3" id="KW-1185">Reference proteome</keyword>
<keyword evidence="1" id="KW-0812">Transmembrane</keyword>
<accession>A0A931CFQ5</accession>
<feature type="transmembrane region" description="Helical" evidence="1">
    <location>
        <begin position="94"/>
        <end position="113"/>
    </location>
</feature>
<organism evidence="2 3">
    <name type="scientific">Actinoplanes aureus</name>
    <dbReference type="NCBI Taxonomy" id="2792083"/>
    <lineage>
        <taxon>Bacteria</taxon>
        <taxon>Bacillati</taxon>
        <taxon>Actinomycetota</taxon>
        <taxon>Actinomycetes</taxon>
        <taxon>Micromonosporales</taxon>
        <taxon>Micromonosporaceae</taxon>
        <taxon>Actinoplanes</taxon>
    </lineage>
</organism>
<evidence type="ECO:0000256" key="1">
    <source>
        <dbReference type="SAM" id="Phobius"/>
    </source>
</evidence>
<dbReference type="AlphaFoldDB" id="A0A931CFQ5"/>
<keyword evidence="1" id="KW-0472">Membrane</keyword>
<sequence>MRERKTPGHGAEMIPGPLDWRRRWPAWAGYAASGWALAHGGAVLAATGRGSRYRGIPAGKWVAGGVLATAAAAAAASVRPWGRRVPSRAVTTGMWGATGVTTAGSAFLLLYLLELAVKGTVTDRDQNTDWPGFADRLSWTAGAALFTGASIAWRRRTRDACVYCGQQHPEGERAGLEYPEPEPPRPWVRNLAYAGCAGLLPYSVMHLLVANGRQPFGLKREDLIEGGAGGAWLEMHGIPWVDIAAGAGAFLLLGLTHRWGERFPAWTLPLAGRRVPRFLPLIPAWVTGPTLAAYGTVGGGFTALAASGLIRGRWEADQLRVAGVAMTAFGTFGTALTAAAWSYQQRTRPHCVMDAAVVERAGSAATGKPARPAATGRFRIFDVGVRTLRTLLRMTATKPGRR</sequence>
<feature type="transmembrane region" description="Helical" evidence="1">
    <location>
        <begin position="61"/>
        <end position="82"/>
    </location>
</feature>
<evidence type="ECO:0000313" key="3">
    <source>
        <dbReference type="Proteomes" id="UP000598146"/>
    </source>
</evidence>
<dbReference type="RefSeq" id="WP_196419558.1">
    <property type="nucleotide sequence ID" value="NZ_JADQTO010000030.1"/>
</dbReference>
<reference evidence="2" key="1">
    <citation type="submission" date="2020-11" db="EMBL/GenBank/DDBJ databases">
        <title>Isolation and identification of active actinomycetes.</title>
        <authorList>
            <person name="Sun X."/>
        </authorList>
    </citation>
    <scope>NUCLEOTIDE SEQUENCE</scope>
    <source>
        <strain evidence="2">NEAU-A11</strain>
    </source>
</reference>
<proteinExistence type="predicted"/>
<feature type="transmembrane region" description="Helical" evidence="1">
    <location>
        <begin position="291"/>
        <end position="310"/>
    </location>
</feature>
<protein>
    <submittedName>
        <fullName evidence="2">Uncharacterized protein</fullName>
    </submittedName>
</protein>
<gene>
    <name evidence="2" type="ORF">I4J89_40700</name>
</gene>
<dbReference type="Proteomes" id="UP000598146">
    <property type="component" value="Unassembled WGS sequence"/>
</dbReference>
<keyword evidence="1" id="KW-1133">Transmembrane helix</keyword>
<comment type="caution">
    <text evidence="2">The sequence shown here is derived from an EMBL/GenBank/DDBJ whole genome shotgun (WGS) entry which is preliminary data.</text>
</comment>
<evidence type="ECO:0000313" key="2">
    <source>
        <dbReference type="EMBL" id="MBG0567784.1"/>
    </source>
</evidence>
<dbReference type="EMBL" id="JADQTO010000030">
    <property type="protein sequence ID" value="MBG0567784.1"/>
    <property type="molecule type" value="Genomic_DNA"/>
</dbReference>
<feature type="transmembrane region" description="Helical" evidence="1">
    <location>
        <begin position="322"/>
        <end position="343"/>
    </location>
</feature>
<name>A0A931CFQ5_9ACTN</name>